<dbReference type="RefSeq" id="WP_098195626.1">
    <property type="nucleotide sequence ID" value="NZ_CP023777.1"/>
</dbReference>
<evidence type="ECO:0000313" key="2">
    <source>
        <dbReference type="EMBL" id="ATL49258.1"/>
    </source>
</evidence>
<dbReference type="GO" id="GO:0006046">
    <property type="term" value="P:N-acetylglucosamine catabolic process"/>
    <property type="evidence" value="ECO:0007669"/>
    <property type="project" value="TreeGrafter"/>
</dbReference>
<dbReference type="EMBL" id="CP023777">
    <property type="protein sequence ID" value="ATL49258.1"/>
    <property type="molecule type" value="Genomic_DNA"/>
</dbReference>
<reference evidence="2 3" key="1">
    <citation type="submission" date="2017-10" db="EMBL/GenBank/DDBJ databases">
        <title>Paenichitinophaga pekingensis gen. nov., sp. nov., isolated from activated sludge.</title>
        <authorList>
            <person name="Jin D."/>
            <person name="Kong X."/>
            <person name="Deng Y."/>
            <person name="Bai Z."/>
        </authorList>
    </citation>
    <scope>NUCLEOTIDE SEQUENCE [LARGE SCALE GENOMIC DNA]</scope>
    <source>
        <strain evidence="2 3">13</strain>
    </source>
</reference>
<dbReference type="InterPro" id="IPR037171">
    <property type="entry name" value="NagB/RpiA_transferase-like"/>
</dbReference>
<dbReference type="AlphaFoldDB" id="A0A291QZ85"/>
<dbReference type="Gene3D" id="3.40.50.1360">
    <property type="match status" value="1"/>
</dbReference>
<dbReference type="GO" id="GO:0005975">
    <property type="term" value="P:carbohydrate metabolic process"/>
    <property type="evidence" value="ECO:0007669"/>
    <property type="project" value="InterPro"/>
</dbReference>
<dbReference type="CDD" id="cd01399">
    <property type="entry name" value="GlcN6P_deaminase"/>
    <property type="match status" value="1"/>
</dbReference>
<protein>
    <submittedName>
        <fullName evidence="2">Glucosamine-6-phosphate deaminase</fullName>
    </submittedName>
</protein>
<dbReference type="InterPro" id="IPR004547">
    <property type="entry name" value="Glucosamine6P_isomerase"/>
</dbReference>
<dbReference type="PANTHER" id="PTHR11280:SF6">
    <property type="entry name" value="GLUCOSAMINE-6-PHOSPHATE ISOMERASE NAGB"/>
    <property type="match status" value="1"/>
</dbReference>
<dbReference type="Pfam" id="PF01182">
    <property type="entry name" value="Glucosamine_iso"/>
    <property type="match status" value="1"/>
</dbReference>
<dbReference type="OrthoDB" id="9791139at2"/>
<gene>
    <name evidence="2" type="ORF">COR50_19925</name>
</gene>
<dbReference type="Proteomes" id="UP000220133">
    <property type="component" value="Chromosome"/>
</dbReference>
<proteinExistence type="predicted"/>
<feature type="domain" description="Glucosamine/galactosamine-6-phosphate isomerase" evidence="1">
    <location>
        <begin position="17"/>
        <end position="237"/>
    </location>
</feature>
<dbReference type="GO" id="GO:0004342">
    <property type="term" value="F:glucosamine-6-phosphate deaminase activity"/>
    <property type="evidence" value="ECO:0007669"/>
    <property type="project" value="InterPro"/>
</dbReference>
<dbReference type="GO" id="GO:0042802">
    <property type="term" value="F:identical protein binding"/>
    <property type="evidence" value="ECO:0007669"/>
    <property type="project" value="TreeGrafter"/>
</dbReference>
<dbReference type="PANTHER" id="PTHR11280">
    <property type="entry name" value="GLUCOSAMINE-6-PHOSPHATE ISOMERASE"/>
    <property type="match status" value="1"/>
</dbReference>
<sequence>MEKVFHVDLLQVKVYNDRTSMGENAAAEAICILKDLLSRKSELNIVFAAAPSQNEFLAHLKQAEGVDWTRVNAFHMDEYTGLPVSAPQSFGNFLKARIFEELPFREIFYIRGNDGDAECERYTKILEQHPPDIVFMGIGENAHLAFNDPPVANFDDPLKVKLVPLDLACRQQQVNDGCFISLEEVPREAITLTIPVLMSAPHIFCMVPGSRKAAAVFNSLTQAIQTYYPASILRMHPGATLYLDKQSFGMMSTQNI</sequence>
<keyword evidence="3" id="KW-1185">Reference proteome</keyword>
<dbReference type="GO" id="GO:0005737">
    <property type="term" value="C:cytoplasm"/>
    <property type="evidence" value="ECO:0007669"/>
    <property type="project" value="TreeGrafter"/>
</dbReference>
<name>A0A291QZ85_9BACT</name>
<dbReference type="GO" id="GO:0019262">
    <property type="term" value="P:N-acetylneuraminate catabolic process"/>
    <property type="evidence" value="ECO:0007669"/>
    <property type="project" value="TreeGrafter"/>
</dbReference>
<evidence type="ECO:0000313" key="3">
    <source>
        <dbReference type="Proteomes" id="UP000220133"/>
    </source>
</evidence>
<dbReference type="InterPro" id="IPR006148">
    <property type="entry name" value="Glc/Gal-6P_isomerase"/>
</dbReference>
<dbReference type="KEGG" id="cbae:COR50_19925"/>
<dbReference type="SUPFAM" id="SSF100950">
    <property type="entry name" value="NagB/RpiA/CoA transferase-like"/>
    <property type="match status" value="1"/>
</dbReference>
<evidence type="ECO:0000259" key="1">
    <source>
        <dbReference type="Pfam" id="PF01182"/>
    </source>
</evidence>
<organism evidence="2 3">
    <name type="scientific">Chitinophaga caeni</name>
    <dbReference type="NCBI Taxonomy" id="2029983"/>
    <lineage>
        <taxon>Bacteria</taxon>
        <taxon>Pseudomonadati</taxon>
        <taxon>Bacteroidota</taxon>
        <taxon>Chitinophagia</taxon>
        <taxon>Chitinophagales</taxon>
        <taxon>Chitinophagaceae</taxon>
        <taxon>Chitinophaga</taxon>
    </lineage>
</organism>
<dbReference type="GO" id="GO:0006043">
    <property type="term" value="P:glucosamine catabolic process"/>
    <property type="evidence" value="ECO:0007669"/>
    <property type="project" value="TreeGrafter"/>
</dbReference>
<accession>A0A291QZ85</accession>